<keyword evidence="2" id="KW-1185">Reference proteome</keyword>
<proteinExistence type="predicted"/>
<protein>
    <submittedName>
        <fullName evidence="1">Uncharacterized protein</fullName>
    </submittedName>
</protein>
<accession>A0A2R5GWI4</accession>
<gene>
    <name evidence="1" type="ORF">FCC1311_114132</name>
</gene>
<evidence type="ECO:0000313" key="2">
    <source>
        <dbReference type="Proteomes" id="UP000241890"/>
    </source>
</evidence>
<dbReference type="InParanoid" id="A0A2R5GWI4"/>
<dbReference type="AlphaFoldDB" id="A0A2R5GWI4"/>
<reference evidence="1 2" key="1">
    <citation type="submission" date="2017-12" db="EMBL/GenBank/DDBJ databases">
        <title>Sequencing, de novo assembly and annotation of complete genome of a new Thraustochytrid species, strain FCC1311.</title>
        <authorList>
            <person name="Sedici K."/>
            <person name="Godart F."/>
            <person name="Aiese Cigliano R."/>
            <person name="Sanseverino W."/>
            <person name="Barakat M."/>
            <person name="Ortet P."/>
            <person name="Marechal E."/>
            <person name="Cagnac O."/>
            <person name="Amato A."/>
        </authorList>
    </citation>
    <scope>NUCLEOTIDE SEQUENCE [LARGE SCALE GENOMIC DNA]</scope>
</reference>
<sequence>MVESMDHRGDLLMRATVSTGIDLRDDAHNDEDTIEQACETIGEDNATQIASNDSQAMISLRDGRSDMPEYVLAVHHVLPADPQGWARRPHHGSAYGSDYMGPYRERVEELLGLGVENSSHKMGPGVMRAQLEKEFPGQSCLPSKERIKLLIGQLSTQQKAREQAERMAMAAKLAWKDAVAAAVMQSGSSGKGRKGMEAKFTNEVQLLTVTNPSKTLK</sequence>
<dbReference type="EMBL" id="BEYU01000404">
    <property type="protein sequence ID" value="GBG35190.1"/>
    <property type="molecule type" value="Genomic_DNA"/>
</dbReference>
<comment type="caution">
    <text evidence="1">The sequence shown here is derived from an EMBL/GenBank/DDBJ whole genome shotgun (WGS) entry which is preliminary data.</text>
</comment>
<evidence type="ECO:0000313" key="1">
    <source>
        <dbReference type="EMBL" id="GBG35190.1"/>
    </source>
</evidence>
<dbReference type="Proteomes" id="UP000241890">
    <property type="component" value="Unassembled WGS sequence"/>
</dbReference>
<organism evidence="1 2">
    <name type="scientific">Hondaea fermentalgiana</name>
    <dbReference type="NCBI Taxonomy" id="2315210"/>
    <lineage>
        <taxon>Eukaryota</taxon>
        <taxon>Sar</taxon>
        <taxon>Stramenopiles</taxon>
        <taxon>Bigyra</taxon>
        <taxon>Labyrinthulomycetes</taxon>
        <taxon>Thraustochytrida</taxon>
        <taxon>Thraustochytriidae</taxon>
        <taxon>Hondaea</taxon>
    </lineage>
</organism>
<name>A0A2R5GWI4_9STRA</name>